<dbReference type="AlphaFoldDB" id="A0A9N9J0I9"/>
<reference evidence="2" key="1">
    <citation type="submission" date="2021-06" db="EMBL/GenBank/DDBJ databases">
        <authorList>
            <person name="Kallberg Y."/>
            <person name="Tangrot J."/>
            <person name="Rosling A."/>
        </authorList>
    </citation>
    <scope>NUCLEOTIDE SEQUENCE</scope>
    <source>
        <strain evidence="2">MA453B</strain>
    </source>
</reference>
<feature type="non-terminal residue" evidence="2">
    <location>
        <position position="146"/>
    </location>
</feature>
<dbReference type="OrthoDB" id="420380at2759"/>
<proteinExistence type="predicted"/>
<comment type="caution">
    <text evidence="2">The sequence shown here is derived from an EMBL/GenBank/DDBJ whole genome shotgun (WGS) entry which is preliminary data.</text>
</comment>
<evidence type="ECO:0000256" key="1">
    <source>
        <dbReference type="SAM" id="MobiDB-lite"/>
    </source>
</evidence>
<accession>A0A9N9J0I9</accession>
<evidence type="ECO:0000313" key="3">
    <source>
        <dbReference type="Proteomes" id="UP000789405"/>
    </source>
</evidence>
<sequence>SFVDTFLVFLKCSAMSSLTLNLYPNVDVYQPSIHTSIVEKQEYACGFNIVKSGLKFAIENSLVDKFVGLISGFIENHTENQRIQVNTSQIENQRMQVNISQIENQRMQVDISQIENLKKAKHKGRPKGSSFTQESSRFRRRDFKIH</sequence>
<dbReference type="Proteomes" id="UP000789405">
    <property type="component" value="Unassembled WGS sequence"/>
</dbReference>
<feature type="region of interest" description="Disordered" evidence="1">
    <location>
        <begin position="118"/>
        <end position="146"/>
    </location>
</feature>
<dbReference type="EMBL" id="CAJVPY010016863">
    <property type="protein sequence ID" value="CAG8759174.1"/>
    <property type="molecule type" value="Genomic_DNA"/>
</dbReference>
<organism evidence="2 3">
    <name type="scientific">Dentiscutata erythropus</name>
    <dbReference type="NCBI Taxonomy" id="1348616"/>
    <lineage>
        <taxon>Eukaryota</taxon>
        <taxon>Fungi</taxon>
        <taxon>Fungi incertae sedis</taxon>
        <taxon>Mucoromycota</taxon>
        <taxon>Glomeromycotina</taxon>
        <taxon>Glomeromycetes</taxon>
        <taxon>Diversisporales</taxon>
        <taxon>Gigasporaceae</taxon>
        <taxon>Dentiscutata</taxon>
    </lineage>
</organism>
<name>A0A9N9J0I9_9GLOM</name>
<protein>
    <submittedName>
        <fullName evidence="2">20711_t:CDS:1</fullName>
    </submittedName>
</protein>
<evidence type="ECO:0000313" key="2">
    <source>
        <dbReference type="EMBL" id="CAG8759174.1"/>
    </source>
</evidence>
<keyword evidence="3" id="KW-1185">Reference proteome</keyword>
<gene>
    <name evidence="2" type="ORF">DERYTH_LOCUS17648</name>
</gene>